<proteinExistence type="predicted"/>
<accession>A0A518BK27</accession>
<gene>
    <name evidence="1" type="ORF">Pla133_23990</name>
</gene>
<dbReference type="KEGG" id="pbap:Pla133_23990"/>
<dbReference type="AlphaFoldDB" id="A0A518BK27"/>
<dbReference type="RefSeq" id="WP_145065367.1">
    <property type="nucleotide sequence ID" value="NZ_CP036287.1"/>
</dbReference>
<organism evidence="1 2">
    <name type="scientific">Engelhardtia mirabilis</name>
    <dbReference type="NCBI Taxonomy" id="2528011"/>
    <lineage>
        <taxon>Bacteria</taxon>
        <taxon>Pseudomonadati</taxon>
        <taxon>Planctomycetota</taxon>
        <taxon>Planctomycetia</taxon>
        <taxon>Planctomycetia incertae sedis</taxon>
        <taxon>Engelhardtia</taxon>
    </lineage>
</organism>
<evidence type="ECO:0000313" key="1">
    <source>
        <dbReference type="EMBL" id="QDU67318.1"/>
    </source>
</evidence>
<dbReference type="EMBL" id="CP036287">
    <property type="protein sequence ID" value="QDU67318.1"/>
    <property type="molecule type" value="Genomic_DNA"/>
</dbReference>
<keyword evidence="2" id="KW-1185">Reference proteome</keyword>
<name>A0A518BK27_9BACT</name>
<dbReference type="Proteomes" id="UP000316921">
    <property type="component" value="Chromosome"/>
</dbReference>
<protein>
    <submittedName>
        <fullName evidence="1">Uncharacterized protein</fullName>
    </submittedName>
</protein>
<sequence>MKYPIQGALDQLLAQRRPDGGHDHYLRGFEGEHDSWVWITAETYRRILHFLLHGTENHLADIEGFMASDGDGIPFGGRVSVCIDFEDRTSDESAWCFDIAPAGDEQAAA</sequence>
<reference evidence="1 2" key="1">
    <citation type="submission" date="2019-02" db="EMBL/GenBank/DDBJ databases">
        <title>Deep-cultivation of Planctomycetes and their phenomic and genomic characterization uncovers novel biology.</title>
        <authorList>
            <person name="Wiegand S."/>
            <person name="Jogler M."/>
            <person name="Boedeker C."/>
            <person name="Pinto D."/>
            <person name="Vollmers J."/>
            <person name="Rivas-Marin E."/>
            <person name="Kohn T."/>
            <person name="Peeters S.H."/>
            <person name="Heuer A."/>
            <person name="Rast P."/>
            <person name="Oberbeckmann S."/>
            <person name="Bunk B."/>
            <person name="Jeske O."/>
            <person name="Meyerdierks A."/>
            <person name="Storesund J.E."/>
            <person name="Kallscheuer N."/>
            <person name="Luecker S."/>
            <person name="Lage O.M."/>
            <person name="Pohl T."/>
            <person name="Merkel B.J."/>
            <person name="Hornburger P."/>
            <person name="Mueller R.-W."/>
            <person name="Bruemmer F."/>
            <person name="Labrenz M."/>
            <person name="Spormann A.M."/>
            <person name="Op den Camp H."/>
            <person name="Overmann J."/>
            <person name="Amann R."/>
            <person name="Jetten M.S.M."/>
            <person name="Mascher T."/>
            <person name="Medema M.H."/>
            <person name="Devos D.P."/>
            <person name="Kaster A.-K."/>
            <person name="Ovreas L."/>
            <person name="Rohde M."/>
            <person name="Galperin M.Y."/>
            <person name="Jogler C."/>
        </authorList>
    </citation>
    <scope>NUCLEOTIDE SEQUENCE [LARGE SCALE GENOMIC DNA]</scope>
    <source>
        <strain evidence="1 2">Pla133</strain>
    </source>
</reference>
<evidence type="ECO:0000313" key="2">
    <source>
        <dbReference type="Proteomes" id="UP000316921"/>
    </source>
</evidence>